<dbReference type="InterPro" id="IPR036322">
    <property type="entry name" value="WD40_repeat_dom_sf"/>
</dbReference>
<evidence type="ECO:0000256" key="2">
    <source>
        <dbReference type="ARBA" id="ARBA00022574"/>
    </source>
</evidence>
<keyword evidence="3" id="KW-0677">Repeat</keyword>
<dbReference type="CDD" id="cd16691">
    <property type="entry name" value="mRING-H2-C3H3C2_Mio"/>
    <property type="match status" value="1"/>
</dbReference>
<dbReference type="GO" id="GO:0005737">
    <property type="term" value="C:cytoplasm"/>
    <property type="evidence" value="ECO:0007669"/>
    <property type="project" value="TreeGrafter"/>
</dbReference>
<dbReference type="Gene3D" id="2.130.10.10">
    <property type="entry name" value="YVTN repeat-like/Quinoprotein amine dehydrogenase"/>
    <property type="match status" value="1"/>
</dbReference>
<evidence type="ECO:0000256" key="4">
    <source>
        <dbReference type="SAM" id="MobiDB-lite"/>
    </source>
</evidence>
<comment type="similarity">
    <text evidence="1">Belongs to the WD repeat mio family.</text>
</comment>
<keyword evidence="2" id="KW-0853">WD repeat</keyword>
<evidence type="ECO:0000259" key="6">
    <source>
        <dbReference type="Pfam" id="PF21719"/>
    </source>
</evidence>
<dbReference type="RefSeq" id="XP_018187771.1">
    <property type="nucleotide sequence ID" value="XM_018332734.1"/>
</dbReference>
<evidence type="ECO:0000256" key="3">
    <source>
        <dbReference type="ARBA" id="ARBA00022737"/>
    </source>
</evidence>
<accession>A0A165GIA0</accession>
<protein>
    <recommendedName>
        <fullName evidence="9">WD repeat protein mio zinc-ribbon like domain-containing protein</fullName>
    </recommendedName>
</protein>
<evidence type="ECO:0000313" key="7">
    <source>
        <dbReference type="EMBL" id="KZF22216.1"/>
    </source>
</evidence>
<dbReference type="InterPro" id="IPR037593">
    <property type="entry name" value="MIOS/Sea4"/>
</dbReference>
<dbReference type="SUPFAM" id="SSF50978">
    <property type="entry name" value="WD40 repeat-like"/>
    <property type="match status" value="1"/>
</dbReference>
<feature type="region of interest" description="Disordered" evidence="4">
    <location>
        <begin position="306"/>
        <end position="325"/>
    </location>
</feature>
<dbReference type="GeneID" id="28897871"/>
<keyword evidence="8" id="KW-1185">Reference proteome</keyword>
<dbReference type="EMBL" id="KV407459">
    <property type="protein sequence ID" value="KZF22216.1"/>
    <property type="molecule type" value="Genomic_DNA"/>
</dbReference>
<dbReference type="InterPro" id="IPR015943">
    <property type="entry name" value="WD40/YVTN_repeat-like_dom_sf"/>
</dbReference>
<organism evidence="7 8">
    <name type="scientific">Xylona heveae (strain CBS 132557 / TC161)</name>
    <dbReference type="NCBI Taxonomy" id="1328760"/>
    <lineage>
        <taxon>Eukaryota</taxon>
        <taxon>Fungi</taxon>
        <taxon>Dikarya</taxon>
        <taxon>Ascomycota</taxon>
        <taxon>Pezizomycotina</taxon>
        <taxon>Xylonomycetes</taxon>
        <taxon>Xylonales</taxon>
        <taxon>Xylonaceae</taxon>
        <taxon>Xylona</taxon>
    </lineage>
</organism>
<dbReference type="InParanoid" id="A0A165GIA0"/>
<dbReference type="OMA" id="YEPTGHA"/>
<feature type="domain" description="MIOS-like alpha-solenoid" evidence="6">
    <location>
        <begin position="506"/>
        <end position="747"/>
    </location>
</feature>
<evidence type="ECO:0008006" key="9">
    <source>
        <dbReference type="Google" id="ProtNLM"/>
    </source>
</evidence>
<evidence type="ECO:0000256" key="1">
    <source>
        <dbReference type="ARBA" id="ARBA00009713"/>
    </source>
</evidence>
<dbReference type="Pfam" id="PF21720">
    <property type="entry name" value="MIOS_WD40"/>
    <property type="match status" value="1"/>
</dbReference>
<sequence length="998" mass="111142">METAIRWSAVSSAPPHHFVLVDLLGHKVKLNEVTSDRGEDLEYRQLSQHSKFPEFRAFDWCPSNEALLAIGLPSGTTTVLKIDEDANESFSFPIKNQRYCNAVAFNTQGLLAGGLEKVRNDFCLNIWDVNQRLSSPDTDSGRPQVEPVRKLCTSEAVSSIRFFVDQPDTLIAGVGRQFLRIYDLRDYPGNAAIQFPTRRVNNLAIDPLDQNYFASAGPQGDPTVCIWDRRFTSTSNAVMSPSGTGSAELGQSRPVLEFRNAIDTSNVSASPSIWSLRFARAKKGSLGILSSTGELKVFEISKKSVHLSTGPNRDSSPPGGNFTEEPYVRRIRNVQRPYYDPFRKQEPTSRVVSFDFTFANDAVEGYQCMGLRANGQIQILRLKPPPPPVSFSSQGELFLGRNETPKTNSATPLESNMVSSKGFTVYGLDRSKRFSIVDKFRNINSGPQYSESTPEISNISGGGISKEITAPKYRSSREAHEALYSFTPQIFKMSNPAALYPGTVMRCRCDGGYLFDCEKNQKIVSENPWLQEMWAWIGGMDELAEDKATTYEMMDFSFLGVHAIWHNTLGPNPEARKIPSDGNPHTRYTDAIIALRMQLECPRFEGIKTRYPDHRQVCLAICGWGQSEQRLKTIIQQLVRQGKHTKAAAWALFHNQTNLAVTALTRPTATESHKLLAMGIAAYNNVGGFRRDPNDEAWTTLCRDIADSLDDPYSRAILALVSNGDWKSVIAEMSLPLRDRLGVALKFLNDEELTKFIDSETSNSIRAGDIEGIVLTGLTSQAMDLFQNYIAKYNDVQTAVLAMSYTNPTYVSDWRFWHWREYYRDAINSWKLHIHRVRFDVQSTKKSENWDDGVRIPPPPRQITLRCIHCNGAFAKEDEEADVSATGGSASSAVPAGEQPGELKSYTLGGPGASAGTICPKCGRHLPRCGVCMMWLGTPDVSTPGGAAAVENEDPMTRFLTFCLSCNHGYHSNHARDWFAVHKVCPVADCQCLCAEHR</sequence>
<dbReference type="Pfam" id="PF21719">
    <property type="entry name" value="MIOS_a-sol"/>
    <property type="match status" value="1"/>
</dbReference>
<dbReference type="OrthoDB" id="341486at2759"/>
<dbReference type="AlphaFoldDB" id="A0A165GIA0"/>
<dbReference type="STRING" id="1328760.A0A165GIA0"/>
<feature type="region of interest" description="Disordered" evidence="4">
    <location>
        <begin position="881"/>
        <end position="907"/>
    </location>
</feature>
<evidence type="ECO:0000259" key="5">
    <source>
        <dbReference type="Pfam" id="PF17034"/>
    </source>
</evidence>
<dbReference type="InterPro" id="IPR031488">
    <property type="entry name" value="Zn_ribbon_mio"/>
</dbReference>
<dbReference type="FunCoup" id="A0A165GIA0">
    <property type="interactions" value="712"/>
</dbReference>
<dbReference type="PANTHER" id="PTHR16453:SF9">
    <property type="entry name" value="GATOR COMPLEX PROTEIN MIOS"/>
    <property type="match status" value="1"/>
</dbReference>
<evidence type="ECO:0000313" key="8">
    <source>
        <dbReference type="Proteomes" id="UP000076632"/>
    </source>
</evidence>
<proteinExistence type="inferred from homology"/>
<name>A0A165GIA0_XYLHT</name>
<feature type="domain" description="GATOR2 complex protein MIO zinc-ribbon like" evidence="5">
    <location>
        <begin position="914"/>
        <end position="996"/>
    </location>
</feature>
<dbReference type="PANTHER" id="PTHR16453">
    <property type="entry name" value="WD40 DOMAIN-CONTAINING PROTEIN MIO FAMILY MEMBER"/>
    <property type="match status" value="1"/>
</dbReference>
<feature type="compositionally biased region" description="Polar residues" evidence="4">
    <location>
        <begin position="306"/>
        <end position="315"/>
    </location>
</feature>
<dbReference type="GO" id="GO:1904263">
    <property type="term" value="P:positive regulation of TORC1 signaling"/>
    <property type="evidence" value="ECO:0007669"/>
    <property type="project" value="TreeGrafter"/>
</dbReference>
<gene>
    <name evidence="7" type="ORF">L228DRAFT_247855</name>
</gene>
<feature type="compositionally biased region" description="Low complexity" evidence="4">
    <location>
        <begin position="884"/>
        <end position="897"/>
    </location>
</feature>
<dbReference type="InterPro" id="IPR049092">
    <property type="entry name" value="MIOS_a-sol"/>
</dbReference>
<dbReference type="Proteomes" id="UP000076632">
    <property type="component" value="Unassembled WGS sequence"/>
</dbReference>
<dbReference type="Pfam" id="PF17034">
    <property type="entry name" value="zinc_ribbon_16"/>
    <property type="match status" value="1"/>
</dbReference>
<reference evidence="7 8" key="1">
    <citation type="journal article" date="2016" name="Fungal Biol.">
        <title>The genome of Xylona heveae provides a window into fungal endophytism.</title>
        <authorList>
            <person name="Gazis R."/>
            <person name="Kuo A."/>
            <person name="Riley R."/>
            <person name="LaButti K."/>
            <person name="Lipzen A."/>
            <person name="Lin J."/>
            <person name="Amirebrahimi M."/>
            <person name="Hesse C.N."/>
            <person name="Spatafora J.W."/>
            <person name="Henrissat B."/>
            <person name="Hainaut M."/>
            <person name="Grigoriev I.V."/>
            <person name="Hibbett D.S."/>
        </authorList>
    </citation>
    <scope>NUCLEOTIDE SEQUENCE [LARGE SCALE GENOMIC DNA]</scope>
    <source>
        <strain evidence="7 8">TC161</strain>
    </source>
</reference>